<dbReference type="PANTHER" id="PTHR43023">
    <property type="entry name" value="PROTEIN TRIGALACTOSYLDIACYLGLYCEROL 3, CHLOROPLASTIC"/>
    <property type="match status" value="1"/>
</dbReference>
<evidence type="ECO:0000256" key="3">
    <source>
        <dbReference type="ARBA" id="ARBA00022840"/>
    </source>
</evidence>
<dbReference type="InterPro" id="IPR003593">
    <property type="entry name" value="AAA+_ATPase"/>
</dbReference>
<dbReference type="OrthoDB" id="9802264at2"/>
<dbReference type="GO" id="GO:0005524">
    <property type="term" value="F:ATP binding"/>
    <property type="evidence" value="ECO:0007669"/>
    <property type="project" value="UniProtKB-KW"/>
</dbReference>
<reference evidence="5 6" key="1">
    <citation type="submission" date="2015-03" db="EMBL/GenBank/DDBJ databases">
        <title>Caedibacter varicaedens, whole genome shotgun sequence.</title>
        <authorList>
            <person name="Suzuki H."/>
            <person name="Dapper A.L."/>
            <person name="Gibson A.K."/>
            <person name="Jackson C."/>
            <person name="Lee H."/>
            <person name="Pejaver V.R."/>
            <person name="Doak T."/>
            <person name="Lynch M."/>
        </authorList>
    </citation>
    <scope>NUCLEOTIDE SEQUENCE [LARGE SCALE GENOMIC DNA]</scope>
</reference>
<keyword evidence="6" id="KW-1185">Reference proteome</keyword>
<dbReference type="PROSITE" id="PS00211">
    <property type="entry name" value="ABC_TRANSPORTER_1"/>
    <property type="match status" value="1"/>
</dbReference>
<evidence type="ECO:0000256" key="1">
    <source>
        <dbReference type="ARBA" id="ARBA00022448"/>
    </source>
</evidence>
<dbReference type="InterPro" id="IPR017871">
    <property type="entry name" value="ABC_transporter-like_CS"/>
</dbReference>
<dbReference type="AlphaFoldDB" id="A0A0K8MAC0"/>
<evidence type="ECO:0000313" key="5">
    <source>
        <dbReference type="EMBL" id="GAO97382.1"/>
    </source>
</evidence>
<dbReference type="PROSITE" id="PS50893">
    <property type="entry name" value="ABC_TRANSPORTER_2"/>
    <property type="match status" value="1"/>
</dbReference>
<accession>A0A0K8MAC0</accession>
<feature type="domain" description="ABC transporter" evidence="4">
    <location>
        <begin position="3"/>
        <end position="240"/>
    </location>
</feature>
<comment type="caution">
    <text evidence="5">The sequence shown here is derived from an EMBL/GenBank/DDBJ whole genome shotgun (WGS) entry which is preliminary data.</text>
</comment>
<keyword evidence="2" id="KW-0547">Nucleotide-binding</keyword>
<dbReference type="Pfam" id="PF00005">
    <property type="entry name" value="ABC_tran"/>
    <property type="match status" value="1"/>
</dbReference>
<name>A0A0K8MAC0_9PROT</name>
<dbReference type="STRING" id="1629334.Cva_00013"/>
<dbReference type="GO" id="GO:0016887">
    <property type="term" value="F:ATP hydrolysis activity"/>
    <property type="evidence" value="ECO:0007669"/>
    <property type="project" value="InterPro"/>
</dbReference>
<dbReference type="SMART" id="SM00382">
    <property type="entry name" value="AAA"/>
    <property type="match status" value="1"/>
</dbReference>
<evidence type="ECO:0000313" key="6">
    <source>
        <dbReference type="Proteomes" id="UP000036771"/>
    </source>
</evidence>
<dbReference type="InterPro" id="IPR027417">
    <property type="entry name" value="P-loop_NTPase"/>
</dbReference>
<dbReference type="PANTHER" id="PTHR43023:SF3">
    <property type="entry name" value="PROTEIN TRIGALACTOSYLDIACYLGLYCEROL 3, CHLOROPLASTIC"/>
    <property type="match status" value="1"/>
</dbReference>
<dbReference type="EMBL" id="BBVC01000002">
    <property type="protein sequence ID" value="GAO97382.1"/>
    <property type="molecule type" value="Genomic_DNA"/>
</dbReference>
<proteinExistence type="predicted"/>
<dbReference type="InterPro" id="IPR003439">
    <property type="entry name" value="ABC_transporter-like_ATP-bd"/>
</dbReference>
<keyword evidence="1" id="KW-0813">Transport</keyword>
<protein>
    <submittedName>
        <fullName evidence="5">Putative ABC transporter ATP-binding protein</fullName>
    </submittedName>
</protein>
<gene>
    <name evidence="5" type="ORF">Cva_00013</name>
</gene>
<dbReference type="SUPFAM" id="SSF52540">
    <property type="entry name" value="P-loop containing nucleoside triphosphate hydrolases"/>
    <property type="match status" value="1"/>
</dbReference>
<evidence type="ECO:0000256" key="2">
    <source>
        <dbReference type="ARBA" id="ARBA00022741"/>
    </source>
</evidence>
<evidence type="ECO:0000259" key="4">
    <source>
        <dbReference type="PROSITE" id="PS50893"/>
    </source>
</evidence>
<dbReference type="Proteomes" id="UP000036771">
    <property type="component" value="Unassembled WGS sequence"/>
</dbReference>
<sequence length="253" mass="28076">MDTPVIDINKLCTSIQGKKLHEGLSLNVYRGEILGLVGASGSGKSILLRTILGLNRYDSGSIRIFGIDHRDQKSALSLRHRWGVLFQSGALFSSLSVGDNIRVPMREIGHISETLMRDLTFLKLKIVGLPEDTEAKFPAELSGGMIKRAALARALAIDAELLFLDEPTSGLDPISARRFDLLIKDLQRNLNFTVMMVTHDLDSLFTVCDRVAVLVDQKLVIGTATSLQKHPHPWIREYFQGRRASTLKGEVEK</sequence>
<keyword evidence="3 5" id="KW-0067">ATP-binding</keyword>
<dbReference type="Gene3D" id="3.40.50.300">
    <property type="entry name" value="P-loop containing nucleotide triphosphate hydrolases"/>
    <property type="match status" value="1"/>
</dbReference>
<organism evidence="5 6">
    <name type="scientific">Caedimonas varicaedens</name>
    <dbReference type="NCBI Taxonomy" id="1629334"/>
    <lineage>
        <taxon>Bacteria</taxon>
        <taxon>Pseudomonadati</taxon>
        <taxon>Pseudomonadota</taxon>
        <taxon>Alphaproteobacteria</taxon>
        <taxon>Holosporales</taxon>
        <taxon>Caedimonadaceae</taxon>
        <taxon>Caedimonas</taxon>
    </lineage>
</organism>